<dbReference type="InterPro" id="IPR029024">
    <property type="entry name" value="TerB-like"/>
</dbReference>
<dbReference type="InterPro" id="IPR007791">
    <property type="entry name" value="DjlA_N"/>
</dbReference>
<sequence>MSFLNKLLSSGHTVTRLMDLVDKAPQWRSQLLSKKNEFTSGAFRDAVMGMCALVAAADGTITAAERAQVAGLITGDSVLDNFPAEQLRTLFDGNCDRLVQDPAFGRAHVLQQITKVAGKPEQARAVVQIGIMIANADGTLSPAEVHAVRDACAALGIPPMLELPR</sequence>
<gene>
    <name evidence="2" type="ORF">ACFO0B_12130</name>
</gene>
<dbReference type="EMBL" id="JBHSAX010000013">
    <property type="protein sequence ID" value="MFC3962733.1"/>
    <property type="molecule type" value="Genomic_DNA"/>
</dbReference>
<keyword evidence="3" id="KW-1185">Reference proteome</keyword>
<protein>
    <submittedName>
        <fullName evidence="2">Tellurite resistance TerB family protein</fullName>
    </submittedName>
</protein>
<evidence type="ECO:0000313" key="2">
    <source>
        <dbReference type="EMBL" id="MFC3962733.1"/>
    </source>
</evidence>
<dbReference type="Pfam" id="PF05099">
    <property type="entry name" value="TerB"/>
    <property type="match status" value="1"/>
</dbReference>
<dbReference type="CDD" id="cd07176">
    <property type="entry name" value="terB"/>
    <property type="match status" value="1"/>
</dbReference>
<accession>A0ABV8DS85</accession>
<dbReference type="RefSeq" id="WP_378612497.1">
    <property type="nucleotide sequence ID" value="NZ_JBHSAX010000013.1"/>
</dbReference>
<dbReference type="SUPFAM" id="SSF158682">
    <property type="entry name" value="TerB-like"/>
    <property type="match status" value="1"/>
</dbReference>
<evidence type="ECO:0000259" key="1">
    <source>
        <dbReference type="Pfam" id="PF05099"/>
    </source>
</evidence>
<organism evidence="2 3">
    <name type="scientific">Nocardia jiangsuensis</name>
    <dbReference type="NCBI Taxonomy" id="1691563"/>
    <lineage>
        <taxon>Bacteria</taxon>
        <taxon>Bacillati</taxon>
        <taxon>Actinomycetota</taxon>
        <taxon>Actinomycetes</taxon>
        <taxon>Mycobacteriales</taxon>
        <taxon>Nocardiaceae</taxon>
        <taxon>Nocardia</taxon>
    </lineage>
</organism>
<reference evidence="3" key="1">
    <citation type="journal article" date="2019" name="Int. J. Syst. Evol. Microbiol.">
        <title>The Global Catalogue of Microorganisms (GCM) 10K type strain sequencing project: providing services to taxonomists for standard genome sequencing and annotation.</title>
        <authorList>
            <consortium name="The Broad Institute Genomics Platform"/>
            <consortium name="The Broad Institute Genome Sequencing Center for Infectious Disease"/>
            <person name="Wu L."/>
            <person name="Ma J."/>
        </authorList>
    </citation>
    <scope>NUCLEOTIDE SEQUENCE [LARGE SCALE GENOMIC DNA]</scope>
    <source>
        <strain evidence="3">CGMCC 4.7330</strain>
    </source>
</reference>
<feature type="domain" description="Co-chaperone DjlA N-terminal" evidence="1">
    <location>
        <begin position="45"/>
        <end position="159"/>
    </location>
</feature>
<proteinExistence type="predicted"/>
<comment type="caution">
    <text evidence="2">The sequence shown here is derived from an EMBL/GenBank/DDBJ whole genome shotgun (WGS) entry which is preliminary data.</text>
</comment>
<dbReference type="Gene3D" id="1.10.3680.10">
    <property type="entry name" value="TerB-like"/>
    <property type="match status" value="1"/>
</dbReference>
<evidence type="ECO:0000313" key="3">
    <source>
        <dbReference type="Proteomes" id="UP001595696"/>
    </source>
</evidence>
<name>A0ABV8DS85_9NOCA</name>
<dbReference type="Proteomes" id="UP001595696">
    <property type="component" value="Unassembled WGS sequence"/>
</dbReference>